<keyword evidence="12" id="KW-1185">Reference proteome</keyword>
<accession>A0A918RFT3</accession>
<protein>
    <recommendedName>
        <fullName evidence="5">6-carboxy-5,6,7,8-tetrahydropterin synthase</fullName>
        <ecNumber evidence="4">4.1.2.50</ecNumber>
    </recommendedName>
    <alternativeName>
        <fullName evidence="9">Queuosine biosynthesis protein QueD</fullName>
    </alternativeName>
</protein>
<keyword evidence="8" id="KW-0456">Lyase</keyword>
<evidence type="ECO:0000256" key="3">
    <source>
        <dbReference type="ARBA" id="ARBA00008900"/>
    </source>
</evidence>
<keyword evidence="6" id="KW-0479">Metal-binding</keyword>
<comment type="pathway">
    <text evidence="2">Purine metabolism; 7-cyano-7-deazaguanine biosynthesis.</text>
</comment>
<dbReference type="GO" id="GO:0070497">
    <property type="term" value="F:6-carboxytetrahydropterin synthase activity"/>
    <property type="evidence" value="ECO:0007669"/>
    <property type="project" value="UniProtKB-EC"/>
</dbReference>
<name>A0A918RFT3_9GAMM</name>
<evidence type="ECO:0000313" key="12">
    <source>
        <dbReference type="Proteomes" id="UP000614811"/>
    </source>
</evidence>
<dbReference type="Proteomes" id="UP000614811">
    <property type="component" value="Unassembled WGS sequence"/>
</dbReference>
<proteinExistence type="inferred from homology"/>
<evidence type="ECO:0000256" key="1">
    <source>
        <dbReference type="ARBA" id="ARBA00001947"/>
    </source>
</evidence>
<sequence length="162" mass="18786">MPRLTSIEICKQYLHFSAAHFTIFSATDRERLHGHNWRLGVEITGEIDENGLCFDYAIYKRILKDLCAKYDEYTLIAQQSPHLKISEDEDFYHVTHNGRTQPLLKTDTLLLPVKNITIEELAGYFLTQLTEDAAHLDALKIHAFEVRVSSGPDQWGIARWRR</sequence>
<dbReference type="Gene3D" id="3.30.479.10">
    <property type="entry name" value="6-pyruvoyl tetrahydropterin synthase/QueD"/>
    <property type="match status" value="1"/>
</dbReference>
<evidence type="ECO:0000256" key="4">
    <source>
        <dbReference type="ARBA" id="ARBA00012982"/>
    </source>
</evidence>
<evidence type="ECO:0000256" key="6">
    <source>
        <dbReference type="ARBA" id="ARBA00022723"/>
    </source>
</evidence>
<dbReference type="AlphaFoldDB" id="A0A918RFT3"/>
<dbReference type="GO" id="GO:0046872">
    <property type="term" value="F:metal ion binding"/>
    <property type="evidence" value="ECO:0007669"/>
    <property type="project" value="UniProtKB-KW"/>
</dbReference>
<dbReference type="EC" id="4.1.2.50" evidence="4"/>
<evidence type="ECO:0000256" key="5">
    <source>
        <dbReference type="ARBA" id="ARBA00018141"/>
    </source>
</evidence>
<evidence type="ECO:0000256" key="10">
    <source>
        <dbReference type="ARBA" id="ARBA00048807"/>
    </source>
</evidence>
<comment type="catalytic activity">
    <reaction evidence="10">
        <text>7,8-dihydroneopterin 3'-triphosphate + H2O = 6-carboxy-5,6,7,8-tetrahydropterin + triphosphate + acetaldehyde + 2 H(+)</text>
        <dbReference type="Rhea" id="RHEA:27966"/>
        <dbReference type="ChEBI" id="CHEBI:15343"/>
        <dbReference type="ChEBI" id="CHEBI:15377"/>
        <dbReference type="ChEBI" id="CHEBI:15378"/>
        <dbReference type="ChEBI" id="CHEBI:18036"/>
        <dbReference type="ChEBI" id="CHEBI:58462"/>
        <dbReference type="ChEBI" id="CHEBI:61032"/>
        <dbReference type="EC" id="4.1.2.50"/>
    </reaction>
</comment>
<dbReference type="RefSeq" id="WP_189398139.1">
    <property type="nucleotide sequence ID" value="NZ_BMXA01000001.1"/>
</dbReference>
<comment type="cofactor">
    <cofactor evidence="1">
        <name>Zn(2+)</name>
        <dbReference type="ChEBI" id="CHEBI:29105"/>
    </cofactor>
</comment>
<evidence type="ECO:0000313" key="11">
    <source>
        <dbReference type="EMBL" id="GGZ97292.1"/>
    </source>
</evidence>
<evidence type="ECO:0000256" key="2">
    <source>
        <dbReference type="ARBA" id="ARBA00005061"/>
    </source>
</evidence>
<comment type="caution">
    <text evidence="11">The sequence shown here is derived from an EMBL/GenBank/DDBJ whole genome shotgun (WGS) entry which is preliminary data.</text>
</comment>
<dbReference type="SUPFAM" id="SSF55620">
    <property type="entry name" value="Tetrahydrobiopterin biosynthesis enzymes-like"/>
    <property type="match status" value="1"/>
</dbReference>
<keyword evidence="7" id="KW-0862">Zinc</keyword>
<evidence type="ECO:0000256" key="8">
    <source>
        <dbReference type="ARBA" id="ARBA00023239"/>
    </source>
</evidence>
<gene>
    <name evidence="11" type="ORF">GCM10008090_01960</name>
</gene>
<dbReference type="Pfam" id="PF01242">
    <property type="entry name" value="PTPS"/>
    <property type="match status" value="1"/>
</dbReference>
<dbReference type="PANTHER" id="PTHR12589">
    <property type="entry name" value="PYRUVOYL TETRAHYDROBIOPTERIN SYNTHASE"/>
    <property type="match status" value="1"/>
</dbReference>
<reference evidence="11" key="2">
    <citation type="submission" date="2020-09" db="EMBL/GenBank/DDBJ databases">
        <authorList>
            <person name="Sun Q."/>
            <person name="Kim S."/>
        </authorList>
    </citation>
    <scope>NUCLEOTIDE SEQUENCE</scope>
    <source>
        <strain evidence="11">KCTC 12711</strain>
    </source>
</reference>
<dbReference type="EMBL" id="BMXA01000001">
    <property type="protein sequence ID" value="GGZ97292.1"/>
    <property type="molecule type" value="Genomic_DNA"/>
</dbReference>
<dbReference type="PANTHER" id="PTHR12589:SF7">
    <property type="entry name" value="6-PYRUVOYL TETRAHYDROBIOPTERIN SYNTHASE"/>
    <property type="match status" value="1"/>
</dbReference>
<dbReference type="InterPro" id="IPR007115">
    <property type="entry name" value="6-PTP_synth/QueD"/>
</dbReference>
<comment type="similarity">
    <text evidence="3">Belongs to the PTPS family. QueD subfamily.</text>
</comment>
<dbReference type="InterPro" id="IPR038418">
    <property type="entry name" value="6-PTP_synth/QueD_sf"/>
</dbReference>
<evidence type="ECO:0000256" key="9">
    <source>
        <dbReference type="ARBA" id="ARBA00031449"/>
    </source>
</evidence>
<reference evidence="11" key="1">
    <citation type="journal article" date="2014" name="Int. J. Syst. Evol. Microbiol.">
        <title>Complete genome sequence of Corynebacterium casei LMG S-19264T (=DSM 44701T), isolated from a smear-ripened cheese.</title>
        <authorList>
            <consortium name="US DOE Joint Genome Institute (JGI-PGF)"/>
            <person name="Walter F."/>
            <person name="Albersmeier A."/>
            <person name="Kalinowski J."/>
            <person name="Ruckert C."/>
        </authorList>
    </citation>
    <scope>NUCLEOTIDE SEQUENCE</scope>
    <source>
        <strain evidence="11">KCTC 12711</strain>
    </source>
</reference>
<evidence type="ECO:0000256" key="7">
    <source>
        <dbReference type="ARBA" id="ARBA00022833"/>
    </source>
</evidence>
<organism evidence="11 12">
    <name type="scientific">Arenicella chitinivorans</name>
    <dbReference type="NCBI Taxonomy" id="1329800"/>
    <lineage>
        <taxon>Bacteria</taxon>
        <taxon>Pseudomonadati</taxon>
        <taxon>Pseudomonadota</taxon>
        <taxon>Gammaproteobacteria</taxon>
        <taxon>Arenicellales</taxon>
        <taxon>Arenicellaceae</taxon>
        <taxon>Arenicella</taxon>
    </lineage>
</organism>